<keyword evidence="1" id="KW-0472">Membrane</keyword>
<comment type="caution">
    <text evidence="2">The sequence shown here is derived from an EMBL/GenBank/DDBJ whole genome shotgun (WGS) entry which is preliminary data.</text>
</comment>
<dbReference type="EMBL" id="JAHUTJ010049751">
    <property type="protein sequence ID" value="MED6283484.1"/>
    <property type="molecule type" value="Genomic_DNA"/>
</dbReference>
<sequence>MQSLLPSLGGAVPLSSALQQFSEHKKKNVLRVCISVLFAFACTFPLFCLPVPLSWVTTGTSYKAVTVAFVKYSKRRIR</sequence>
<accession>A0ABU7EA60</accession>
<dbReference type="Proteomes" id="UP001352852">
    <property type="component" value="Unassembled WGS sequence"/>
</dbReference>
<organism evidence="2 3">
    <name type="scientific">Characodon lateralis</name>
    <dbReference type="NCBI Taxonomy" id="208331"/>
    <lineage>
        <taxon>Eukaryota</taxon>
        <taxon>Metazoa</taxon>
        <taxon>Chordata</taxon>
        <taxon>Craniata</taxon>
        <taxon>Vertebrata</taxon>
        <taxon>Euteleostomi</taxon>
        <taxon>Actinopterygii</taxon>
        <taxon>Neopterygii</taxon>
        <taxon>Teleostei</taxon>
        <taxon>Neoteleostei</taxon>
        <taxon>Acanthomorphata</taxon>
        <taxon>Ovalentaria</taxon>
        <taxon>Atherinomorphae</taxon>
        <taxon>Cyprinodontiformes</taxon>
        <taxon>Goodeidae</taxon>
        <taxon>Characodon</taxon>
    </lineage>
</organism>
<keyword evidence="1" id="KW-0812">Transmembrane</keyword>
<evidence type="ECO:0000313" key="2">
    <source>
        <dbReference type="EMBL" id="MED6283484.1"/>
    </source>
</evidence>
<evidence type="ECO:0000256" key="1">
    <source>
        <dbReference type="SAM" id="Phobius"/>
    </source>
</evidence>
<gene>
    <name evidence="2" type="ORF">CHARACLAT_009344</name>
</gene>
<keyword evidence="1" id="KW-1133">Transmembrane helix</keyword>
<proteinExistence type="predicted"/>
<name>A0ABU7EA60_9TELE</name>
<keyword evidence="3" id="KW-1185">Reference proteome</keyword>
<protein>
    <submittedName>
        <fullName evidence="2">Uncharacterized protein</fullName>
    </submittedName>
</protein>
<reference evidence="2 3" key="1">
    <citation type="submission" date="2021-06" db="EMBL/GenBank/DDBJ databases">
        <authorList>
            <person name="Palmer J.M."/>
        </authorList>
    </citation>
    <scope>NUCLEOTIDE SEQUENCE [LARGE SCALE GENOMIC DNA]</scope>
    <source>
        <strain evidence="2 3">CL_MEX2019</strain>
        <tissue evidence="2">Muscle</tissue>
    </source>
</reference>
<feature type="transmembrane region" description="Helical" evidence="1">
    <location>
        <begin position="29"/>
        <end position="47"/>
    </location>
</feature>
<evidence type="ECO:0000313" key="3">
    <source>
        <dbReference type="Proteomes" id="UP001352852"/>
    </source>
</evidence>